<organism evidence="1 2">
    <name type="scientific">Methanolobus mangrovi</name>
    <dbReference type="NCBI Taxonomy" id="3072977"/>
    <lineage>
        <taxon>Archaea</taxon>
        <taxon>Methanobacteriati</taxon>
        <taxon>Methanobacteriota</taxon>
        <taxon>Stenosarchaea group</taxon>
        <taxon>Methanomicrobia</taxon>
        <taxon>Methanosarcinales</taxon>
        <taxon>Methanosarcinaceae</taxon>
        <taxon>Methanolobus</taxon>
    </lineage>
</organism>
<dbReference type="Proteomes" id="UP001183006">
    <property type="component" value="Chromosome"/>
</dbReference>
<dbReference type="AlphaFoldDB" id="A0AA51UHA7"/>
<dbReference type="RefSeq" id="WP_309308983.1">
    <property type="nucleotide sequence ID" value="NZ_CP133594.1"/>
</dbReference>
<reference evidence="1" key="1">
    <citation type="submission" date="2023-08" db="EMBL/GenBank/DDBJ databases">
        <title>Methanolobus mangrovi sp. nov. and Methanolobus sediminis sp. nov, two novel methylotrophic methanogens isolated from mangrove sediments in China.</title>
        <authorList>
            <person name="Zhou J."/>
        </authorList>
    </citation>
    <scope>NUCLEOTIDE SEQUENCE</scope>
    <source>
        <strain evidence="1">FTZ2</strain>
    </source>
</reference>
<sequence length="81" mass="9691">MFLDYIDHPEAQFEGDVRVLQRRHLKPKGCVYINKEANKVEIQELESNKVETYLDISKIHEWILSLEQKDARQWKSRIGVH</sequence>
<accession>A0AA51UHA7</accession>
<dbReference type="KEGG" id="mmav:RE476_03330"/>
<keyword evidence="2" id="KW-1185">Reference proteome</keyword>
<evidence type="ECO:0000313" key="2">
    <source>
        <dbReference type="Proteomes" id="UP001183006"/>
    </source>
</evidence>
<gene>
    <name evidence="1" type="ORF">RE476_03330</name>
</gene>
<protein>
    <submittedName>
        <fullName evidence="1">Uncharacterized protein</fullName>
    </submittedName>
</protein>
<name>A0AA51UHA7_9EURY</name>
<proteinExistence type="predicted"/>
<dbReference type="EMBL" id="CP133594">
    <property type="protein sequence ID" value="WMW22869.1"/>
    <property type="molecule type" value="Genomic_DNA"/>
</dbReference>
<evidence type="ECO:0000313" key="1">
    <source>
        <dbReference type="EMBL" id="WMW22869.1"/>
    </source>
</evidence>
<dbReference type="GeneID" id="84229141"/>